<dbReference type="PANTHER" id="PTHR43280">
    <property type="entry name" value="ARAC-FAMILY TRANSCRIPTIONAL REGULATOR"/>
    <property type="match status" value="1"/>
</dbReference>
<dbReference type="EMBL" id="JANUTS010000001">
    <property type="protein sequence ID" value="MCS2794219.1"/>
    <property type="molecule type" value="Genomic_DNA"/>
</dbReference>
<evidence type="ECO:0000313" key="6">
    <source>
        <dbReference type="Proteomes" id="UP001204548"/>
    </source>
</evidence>
<dbReference type="InterPro" id="IPR009057">
    <property type="entry name" value="Homeodomain-like_sf"/>
</dbReference>
<feature type="domain" description="HTH araC/xylS-type" evidence="4">
    <location>
        <begin position="195"/>
        <end position="293"/>
    </location>
</feature>
<keyword evidence="3" id="KW-0804">Transcription</keyword>
<dbReference type="AlphaFoldDB" id="A0AAW5P0C3"/>
<comment type="caution">
    <text evidence="5">The sequence shown here is derived from an EMBL/GenBank/DDBJ whole genome shotgun (WGS) entry which is preliminary data.</text>
</comment>
<dbReference type="SUPFAM" id="SSF46689">
    <property type="entry name" value="Homeodomain-like"/>
    <property type="match status" value="1"/>
</dbReference>
<evidence type="ECO:0000256" key="1">
    <source>
        <dbReference type="ARBA" id="ARBA00023015"/>
    </source>
</evidence>
<dbReference type="PANTHER" id="PTHR43280:SF32">
    <property type="entry name" value="TRANSCRIPTIONAL REGULATORY PROTEIN"/>
    <property type="match status" value="1"/>
</dbReference>
<dbReference type="SMART" id="SM00342">
    <property type="entry name" value="HTH_ARAC"/>
    <property type="match status" value="1"/>
</dbReference>
<keyword evidence="1" id="KW-0805">Transcription regulation</keyword>
<dbReference type="GO" id="GO:0003700">
    <property type="term" value="F:DNA-binding transcription factor activity"/>
    <property type="evidence" value="ECO:0007669"/>
    <property type="project" value="InterPro"/>
</dbReference>
<dbReference type="Proteomes" id="UP001204548">
    <property type="component" value="Unassembled WGS sequence"/>
</dbReference>
<dbReference type="InterPro" id="IPR020449">
    <property type="entry name" value="Tscrpt_reg_AraC-type_HTH"/>
</dbReference>
<sequence>MVKSRIFDNRQLLKEHPEIPHYKEEVVCFMSEYKDRSYPENERYFNRELYMILVLEGRSEILLNGEFIAIEPDMLLVHGANYLTDHLYSSPDIKFITLSISESMRTDDSYLTQITAILLATMRQNRQYTIQLTAYEAQIIRNELEVLMHLLNIEHQFLFRRIQAACNALFLDIADFLSRKTIIRKQVSHKDHVLQEFHALVTRNFREEHFVSFYADKLAISEQYLARIVRAGTGKSVNTIINELLVMEARTLLSSTKLTVGDIASRLGFSDAAGFCKFFKRNTGRTPLSYRKGLLILIEKSRLM</sequence>
<evidence type="ECO:0000256" key="3">
    <source>
        <dbReference type="ARBA" id="ARBA00023163"/>
    </source>
</evidence>
<accession>A0AAW5P0C3</accession>
<evidence type="ECO:0000259" key="4">
    <source>
        <dbReference type="PROSITE" id="PS01124"/>
    </source>
</evidence>
<dbReference type="Gene3D" id="1.10.10.60">
    <property type="entry name" value="Homeodomain-like"/>
    <property type="match status" value="1"/>
</dbReference>
<evidence type="ECO:0000256" key="2">
    <source>
        <dbReference type="ARBA" id="ARBA00023125"/>
    </source>
</evidence>
<dbReference type="Pfam" id="PF12833">
    <property type="entry name" value="HTH_18"/>
    <property type="match status" value="1"/>
</dbReference>
<dbReference type="InterPro" id="IPR018060">
    <property type="entry name" value="HTH_AraC"/>
</dbReference>
<evidence type="ECO:0000313" key="5">
    <source>
        <dbReference type="EMBL" id="MCS2794219.1"/>
    </source>
</evidence>
<dbReference type="RefSeq" id="WP_010538662.1">
    <property type="nucleotide sequence ID" value="NZ_CP103271.1"/>
</dbReference>
<keyword evidence="2" id="KW-0238">DNA-binding</keyword>
<dbReference type="GO" id="GO:0043565">
    <property type="term" value="F:sequence-specific DNA binding"/>
    <property type="evidence" value="ECO:0007669"/>
    <property type="project" value="InterPro"/>
</dbReference>
<proteinExistence type="predicted"/>
<protein>
    <submittedName>
        <fullName evidence="5">Helix-turn-helix domain-containing protein</fullName>
    </submittedName>
</protein>
<dbReference type="PROSITE" id="PS01124">
    <property type="entry name" value="HTH_ARAC_FAMILY_2"/>
    <property type="match status" value="1"/>
</dbReference>
<reference evidence="5" key="1">
    <citation type="submission" date="2022-08" db="EMBL/GenBank/DDBJ databases">
        <title>Genome Sequencing of Bacteroides fragilis Group Isolates with Nanopore Technology.</title>
        <authorList>
            <person name="Tisza M.J."/>
            <person name="Smith D."/>
            <person name="Dekker J.P."/>
        </authorList>
    </citation>
    <scope>NUCLEOTIDE SEQUENCE</scope>
    <source>
        <strain evidence="5">BFG-351</strain>
    </source>
</reference>
<name>A0AAW5P0C3_9BACE</name>
<organism evidence="5 6">
    <name type="scientific">Bacteroides faecis</name>
    <dbReference type="NCBI Taxonomy" id="674529"/>
    <lineage>
        <taxon>Bacteria</taxon>
        <taxon>Pseudomonadati</taxon>
        <taxon>Bacteroidota</taxon>
        <taxon>Bacteroidia</taxon>
        <taxon>Bacteroidales</taxon>
        <taxon>Bacteroidaceae</taxon>
        <taxon>Bacteroides</taxon>
    </lineage>
</organism>
<gene>
    <name evidence="5" type="ORF">NXW97_19830</name>
</gene>
<dbReference type="PRINTS" id="PR00032">
    <property type="entry name" value="HTHARAC"/>
</dbReference>